<dbReference type="OrthoDB" id="7779191at2"/>
<dbReference type="STRING" id="195105.CN97_00120"/>
<proteinExistence type="predicted"/>
<organism evidence="1 2">
    <name type="scientific">Haematobacter massiliensis</name>
    <dbReference type="NCBI Taxonomy" id="195105"/>
    <lineage>
        <taxon>Bacteria</taxon>
        <taxon>Pseudomonadati</taxon>
        <taxon>Pseudomonadota</taxon>
        <taxon>Alphaproteobacteria</taxon>
        <taxon>Rhodobacterales</taxon>
        <taxon>Paracoccaceae</taxon>
        <taxon>Haematobacter</taxon>
    </lineage>
</organism>
<sequence>MKRRTLVHAAVAVPLAGFIQRHAFPDAEARPLPPGRWQGASAAATPQEETPVMQWFRRWQEATVALNSRDMTDEEFQLANEDRIAIEDSLMAIPAENARDFTAKVYAYTNRGEVGLPNHNEAPELWAEARALLFNAGTIVHRASHPQEDRA</sequence>
<dbReference type="RefSeq" id="WP_035712740.1">
    <property type="nucleotide sequence ID" value="NZ_CAMIFG010000072.1"/>
</dbReference>
<keyword evidence="2" id="KW-1185">Reference proteome</keyword>
<dbReference type="eggNOG" id="ENOG5033MJ1">
    <property type="taxonomic scope" value="Bacteria"/>
</dbReference>
<comment type="caution">
    <text evidence="1">The sequence shown here is derived from an EMBL/GenBank/DDBJ whole genome shotgun (WGS) entry which is preliminary data.</text>
</comment>
<dbReference type="Proteomes" id="UP000028826">
    <property type="component" value="Unassembled WGS sequence"/>
</dbReference>
<evidence type="ECO:0000313" key="2">
    <source>
        <dbReference type="Proteomes" id="UP000028826"/>
    </source>
</evidence>
<dbReference type="AlphaFoldDB" id="A0A086Y0F9"/>
<protein>
    <submittedName>
        <fullName evidence="1">Uncharacterized protein</fullName>
    </submittedName>
</protein>
<dbReference type="EMBL" id="JGYG01000010">
    <property type="protein sequence ID" value="KFI27759.1"/>
    <property type="molecule type" value="Genomic_DNA"/>
</dbReference>
<reference evidence="1 2" key="1">
    <citation type="submission" date="2014-03" db="EMBL/GenBank/DDBJ databases">
        <title>Genome of Haematobacter massiliensis CCUG 47968.</title>
        <authorList>
            <person name="Wang D."/>
            <person name="Wang G."/>
        </authorList>
    </citation>
    <scope>NUCLEOTIDE SEQUENCE [LARGE SCALE GENOMIC DNA]</scope>
    <source>
        <strain evidence="1 2">CCUG 47968</strain>
    </source>
</reference>
<gene>
    <name evidence="1" type="ORF">CN97_00120</name>
</gene>
<name>A0A086Y0F9_9RHOB</name>
<accession>A0A086Y0F9</accession>
<evidence type="ECO:0000313" key="1">
    <source>
        <dbReference type="EMBL" id="KFI27759.1"/>
    </source>
</evidence>